<evidence type="ECO:0000313" key="7">
    <source>
        <dbReference type="EMBL" id="KZL16717.1"/>
    </source>
</evidence>
<evidence type="ECO:0000259" key="6">
    <source>
        <dbReference type="PROSITE" id="PS51677"/>
    </source>
</evidence>
<name>A0A165WN21_9HYPH</name>
<dbReference type="InterPro" id="IPR011330">
    <property type="entry name" value="Glyco_hydro/deAcase_b/a-brl"/>
</dbReference>
<organism evidence="7 8">
    <name type="scientific">Pseudovibrio axinellae</name>
    <dbReference type="NCBI Taxonomy" id="989403"/>
    <lineage>
        <taxon>Bacteria</taxon>
        <taxon>Pseudomonadati</taxon>
        <taxon>Pseudomonadota</taxon>
        <taxon>Alphaproteobacteria</taxon>
        <taxon>Hyphomicrobiales</taxon>
        <taxon>Stappiaceae</taxon>
        <taxon>Pseudovibrio</taxon>
    </lineage>
</organism>
<comment type="similarity">
    <text evidence="2">Belongs to the polysaccharide deacetylase family.</text>
</comment>
<dbReference type="EMBL" id="LMCB01000044">
    <property type="protein sequence ID" value="KZL16717.1"/>
    <property type="molecule type" value="Genomic_DNA"/>
</dbReference>
<proteinExistence type="inferred from homology"/>
<comment type="caution">
    <text evidence="7">The sequence shown here is derived from an EMBL/GenBank/DDBJ whole genome shotgun (WGS) entry which is preliminary data.</text>
</comment>
<evidence type="ECO:0000256" key="1">
    <source>
        <dbReference type="ARBA" id="ARBA00003236"/>
    </source>
</evidence>
<dbReference type="InterPro" id="IPR051398">
    <property type="entry name" value="Polysacch_Deacetylase"/>
</dbReference>
<dbReference type="PANTHER" id="PTHR34216:SF7">
    <property type="entry name" value="POLY-BETA-1,6-N-ACETYL-D-GLUCOSAMINE N-DEACETYLASE"/>
    <property type="match status" value="1"/>
</dbReference>
<dbReference type="InterPro" id="IPR002509">
    <property type="entry name" value="NODB_dom"/>
</dbReference>
<gene>
    <name evidence="7" type="ORF">PsAD2_03333</name>
</gene>
<dbReference type="GO" id="GO:0016810">
    <property type="term" value="F:hydrolase activity, acting on carbon-nitrogen (but not peptide) bonds"/>
    <property type="evidence" value="ECO:0007669"/>
    <property type="project" value="InterPro"/>
</dbReference>
<evidence type="ECO:0000256" key="2">
    <source>
        <dbReference type="ARBA" id="ARBA00010973"/>
    </source>
</evidence>
<dbReference type="PATRIC" id="fig|989403.3.peg.3583"/>
<dbReference type="Gene3D" id="3.20.20.370">
    <property type="entry name" value="Glycoside hydrolase/deacetylase"/>
    <property type="match status" value="1"/>
</dbReference>
<dbReference type="Proteomes" id="UP000076577">
    <property type="component" value="Unassembled WGS sequence"/>
</dbReference>
<comment type="function">
    <text evidence="1">Is involved in generating a small heat-stable compound (Nod), an acylated oligomer of N-acetylglucosamine, that stimulates mitosis in various plant protoplasts.</text>
</comment>
<dbReference type="GO" id="GO:0005975">
    <property type="term" value="P:carbohydrate metabolic process"/>
    <property type="evidence" value="ECO:0007669"/>
    <property type="project" value="InterPro"/>
</dbReference>
<evidence type="ECO:0000313" key="8">
    <source>
        <dbReference type="Proteomes" id="UP000076577"/>
    </source>
</evidence>
<keyword evidence="8" id="KW-1185">Reference proteome</keyword>
<protein>
    <recommendedName>
        <fullName evidence="3">Chitooligosaccharide deacetylase</fullName>
    </recommendedName>
    <alternativeName>
        <fullName evidence="5">Nodulation protein B</fullName>
    </alternativeName>
</protein>
<dbReference type="AlphaFoldDB" id="A0A165WN21"/>
<dbReference type="PANTHER" id="PTHR34216">
    <property type="match status" value="1"/>
</dbReference>
<dbReference type="SUPFAM" id="SSF88713">
    <property type="entry name" value="Glycoside hydrolase/deacetylase"/>
    <property type="match status" value="1"/>
</dbReference>
<dbReference type="Pfam" id="PF01522">
    <property type="entry name" value="Polysacc_deac_1"/>
    <property type="match status" value="2"/>
</dbReference>
<accession>A0A165WN21</accession>
<feature type="domain" description="NodB homology" evidence="6">
    <location>
        <begin position="96"/>
        <end position="359"/>
    </location>
</feature>
<dbReference type="STRING" id="989403.SAMN05421798_104177"/>
<dbReference type="PROSITE" id="PS51677">
    <property type="entry name" value="NODB"/>
    <property type="match status" value="1"/>
</dbReference>
<sequence length="359" mass="40317">MRISLKHFVIDCASYLFSSRGPARLIKGMTAGDGVIFTLHRVLPASERAFQPNKLLEITPEFLRAVVLQVRSAGYEFVSLDAALERLQNEDKSDRKFAVLTFDDGYKDILEVAYPVLKALEVPFTIFVTSEYSNHRSEPWWAILEQLIAENERLTLADEGKVYAFNCGTLEQKEAAFEAARKVLISDLSERTQRRVIRDAADKHGLHWQELCRELFLSFEELNDLAEDPLVSLGAHTDTHPMLARLSSTAEIRQHILSGMEEMNARLGSQPTVLAYPYGFAAAVDERCEGVAEELGFKAAVTTQPGTLTTGSLKRRFRLPRVSLNGLHQNPRMVDVYLSGAAFVAYHAFARVRALVKRT</sequence>
<evidence type="ECO:0000256" key="4">
    <source>
        <dbReference type="ARBA" id="ARBA00022729"/>
    </source>
</evidence>
<evidence type="ECO:0000256" key="5">
    <source>
        <dbReference type="ARBA" id="ARBA00032976"/>
    </source>
</evidence>
<evidence type="ECO:0000256" key="3">
    <source>
        <dbReference type="ARBA" id="ARBA00020071"/>
    </source>
</evidence>
<reference evidence="7 8" key="1">
    <citation type="journal article" date="2016" name="Front. Microbiol.">
        <title>Comparative Genomic Analysis Reveals a Diverse Repertoire of Genes Involved in Prokaryote-Eukaryote Interactions within the Pseudovibrio Genus.</title>
        <authorList>
            <person name="Romano S."/>
            <person name="Fernandez-Guerra A."/>
            <person name="Reen F.J."/>
            <person name="Glockner F.O."/>
            <person name="Crowley S.P."/>
            <person name="O'Sullivan O."/>
            <person name="Cotter P.D."/>
            <person name="Adams C."/>
            <person name="Dobson A.D."/>
            <person name="O'Gara F."/>
        </authorList>
    </citation>
    <scope>NUCLEOTIDE SEQUENCE [LARGE SCALE GENOMIC DNA]</scope>
    <source>
        <strain evidence="7 8">Ad2</strain>
    </source>
</reference>
<keyword evidence="4" id="KW-0732">Signal</keyword>